<comment type="caution">
    <text evidence="1">The sequence shown here is derived from an EMBL/GenBank/DDBJ whole genome shotgun (WGS) entry which is preliminary data.</text>
</comment>
<protein>
    <submittedName>
        <fullName evidence="1">Uncharacterized protein</fullName>
    </submittedName>
</protein>
<organism evidence="1 2">
    <name type="scientific">Streptomyces violaceusniger</name>
    <dbReference type="NCBI Taxonomy" id="68280"/>
    <lineage>
        <taxon>Bacteria</taxon>
        <taxon>Bacillati</taxon>
        <taxon>Actinomycetota</taxon>
        <taxon>Actinomycetes</taxon>
        <taxon>Kitasatosporales</taxon>
        <taxon>Streptomycetaceae</taxon>
        <taxon>Streptomyces</taxon>
        <taxon>Streptomyces violaceusniger group</taxon>
    </lineage>
</organism>
<keyword evidence="2" id="KW-1185">Reference proteome</keyword>
<sequence>MTKALRAGTNTALDTYPGDEPTLYQRLAHNPPLEEAFHPRLRAVAWPSRVRCGQDRLRTAVRAWAEPRRQTPMTYRRSRSSGAMARVFYLDVAVVHVPAGPIFLDCKDGGGIFEHF</sequence>
<gene>
    <name evidence="1" type="ORF">SVIO_026000</name>
</gene>
<accession>A0A4D4KZP3</accession>
<proteinExistence type="predicted"/>
<name>A0A4D4KZP3_STRVO</name>
<dbReference type="EMBL" id="BJHW01000001">
    <property type="protein sequence ID" value="GDY51977.1"/>
    <property type="molecule type" value="Genomic_DNA"/>
</dbReference>
<dbReference type="AlphaFoldDB" id="A0A4D4KZP3"/>
<dbReference type="Proteomes" id="UP000301309">
    <property type="component" value="Unassembled WGS sequence"/>
</dbReference>
<reference evidence="1 2" key="1">
    <citation type="journal article" date="2020" name="Int. J. Syst. Evol. Microbiol.">
        <title>Reclassification of Streptomyces castelarensis and Streptomyces sporoclivatus as later heterotypic synonyms of Streptomyces antimycoticus.</title>
        <authorList>
            <person name="Komaki H."/>
            <person name="Tamura T."/>
        </authorList>
    </citation>
    <scope>NUCLEOTIDE SEQUENCE [LARGE SCALE GENOMIC DNA]</scope>
    <source>
        <strain evidence="1 2">NBRC 13459</strain>
    </source>
</reference>
<evidence type="ECO:0000313" key="2">
    <source>
        <dbReference type="Proteomes" id="UP000301309"/>
    </source>
</evidence>
<evidence type="ECO:0000313" key="1">
    <source>
        <dbReference type="EMBL" id="GDY51977.1"/>
    </source>
</evidence>